<dbReference type="PROSITE" id="PS50088">
    <property type="entry name" value="ANK_REPEAT"/>
    <property type="match status" value="1"/>
</dbReference>
<reference evidence="7" key="1">
    <citation type="submission" date="2021-01" db="EMBL/GenBank/DDBJ databases">
        <authorList>
            <person name="Corre E."/>
            <person name="Pelletier E."/>
            <person name="Niang G."/>
            <person name="Scheremetjew M."/>
            <person name="Finn R."/>
            <person name="Kale V."/>
            <person name="Holt S."/>
            <person name="Cochrane G."/>
            <person name="Meng A."/>
            <person name="Brown T."/>
            <person name="Cohen L."/>
        </authorList>
    </citation>
    <scope>NUCLEOTIDE SEQUENCE</scope>
    <source>
        <strain evidence="7">CCMP645</strain>
    </source>
</reference>
<sequence>MFIMAFRMTAMTVVATVQAVGGLVMTAPKAQQLMEMPLAEVFAADHVEFVGGDHPTKMHKVKKATLRLAAQLGDTVLLERLIGEGDDMAGVDAKGRSALHWAAWHGHEAAVAVLLRNGAHVDTQTAKDKVTPLMAAAVGCRANVAAILLNAGAYTRLLDVDGYSALQQADMVGCDPVSQVIRQHIRWRRWQKQGTLLLMIVTLVVAVLIHLYCFPAEAGFRNASKKAAAASVSGWAEVTGDEVNTDIRGPATTKSKEDGQHTPADGASSELEVSEPRRVSRVVQPTLSDGHSEKSCRAAPSQNSEDAANRAVK</sequence>
<evidence type="ECO:0000256" key="5">
    <source>
        <dbReference type="SAM" id="Phobius"/>
    </source>
</evidence>
<feature type="region of interest" description="Disordered" evidence="4">
    <location>
        <begin position="243"/>
        <end position="313"/>
    </location>
</feature>
<feature type="repeat" description="ANK" evidence="3">
    <location>
        <begin position="94"/>
        <end position="126"/>
    </location>
</feature>
<protein>
    <submittedName>
        <fullName evidence="7">Uncharacterized protein</fullName>
    </submittedName>
</protein>
<keyword evidence="5" id="KW-1133">Transmembrane helix</keyword>
<evidence type="ECO:0000256" key="4">
    <source>
        <dbReference type="SAM" id="MobiDB-lite"/>
    </source>
</evidence>
<evidence type="ECO:0000256" key="2">
    <source>
        <dbReference type="ARBA" id="ARBA00023043"/>
    </source>
</evidence>
<keyword evidence="2 3" id="KW-0040">ANK repeat</keyword>
<keyword evidence="5" id="KW-0472">Membrane</keyword>
<name>A0A7S4C4V1_CHRCT</name>
<feature type="signal peptide" evidence="6">
    <location>
        <begin position="1"/>
        <end position="19"/>
    </location>
</feature>
<keyword evidence="1" id="KW-0677">Repeat</keyword>
<organism evidence="7">
    <name type="scientific">Chrysotila carterae</name>
    <name type="common">Marine alga</name>
    <name type="synonym">Syracosphaera carterae</name>
    <dbReference type="NCBI Taxonomy" id="13221"/>
    <lineage>
        <taxon>Eukaryota</taxon>
        <taxon>Haptista</taxon>
        <taxon>Haptophyta</taxon>
        <taxon>Prymnesiophyceae</taxon>
        <taxon>Isochrysidales</taxon>
        <taxon>Isochrysidaceae</taxon>
        <taxon>Chrysotila</taxon>
    </lineage>
</organism>
<evidence type="ECO:0000256" key="1">
    <source>
        <dbReference type="ARBA" id="ARBA00022737"/>
    </source>
</evidence>
<dbReference type="InterPro" id="IPR036770">
    <property type="entry name" value="Ankyrin_rpt-contain_sf"/>
</dbReference>
<keyword evidence="6" id="KW-0732">Signal</keyword>
<feature type="transmembrane region" description="Helical" evidence="5">
    <location>
        <begin position="196"/>
        <end position="216"/>
    </location>
</feature>
<evidence type="ECO:0000256" key="6">
    <source>
        <dbReference type="SAM" id="SignalP"/>
    </source>
</evidence>
<keyword evidence="5" id="KW-0812">Transmembrane</keyword>
<proteinExistence type="predicted"/>
<dbReference type="PROSITE" id="PS50297">
    <property type="entry name" value="ANK_REP_REGION"/>
    <property type="match status" value="1"/>
</dbReference>
<dbReference type="Gene3D" id="1.25.40.20">
    <property type="entry name" value="Ankyrin repeat-containing domain"/>
    <property type="match status" value="1"/>
</dbReference>
<gene>
    <name evidence="7" type="ORF">PCAR00345_LOCUS39455</name>
</gene>
<dbReference type="InterPro" id="IPR002110">
    <property type="entry name" value="Ankyrin_rpt"/>
</dbReference>
<dbReference type="SMART" id="SM00248">
    <property type="entry name" value="ANK"/>
    <property type="match status" value="2"/>
</dbReference>
<evidence type="ECO:0000256" key="3">
    <source>
        <dbReference type="PROSITE-ProRule" id="PRU00023"/>
    </source>
</evidence>
<evidence type="ECO:0000313" key="7">
    <source>
        <dbReference type="EMBL" id="CAE0786747.1"/>
    </source>
</evidence>
<dbReference type="SUPFAM" id="SSF48403">
    <property type="entry name" value="Ankyrin repeat"/>
    <property type="match status" value="1"/>
</dbReference>
<dbReference type="AlphaFoldDB" id="A0A7S4C4V1"/>
<dbReference type="EMBL" id="HBIZ01063971">
    <property type="protein sequence ID" value="CAE0786747.1"/>
    <property type="molecule type" value="Transcribed_RNA"/>
</dbReference>
<dbReference type="Pfam" id="PF12796">
    <property type="entry name" value="Ank_2"/>
    <property type="match status" value="1"/>
</dbReference>
<feature type="chain" id="PRO_5030910105" evidence="6">
    <location>
        <begin position="20"/>
        <end position="313"/>
    </location>
</feature>
<dbReference type="PANTHER" id="PTHR24171">
    <property type="entry name" value="ANKYRIN REPEAT DOMAIN-CONTAINING PROTEIN 39-RELATED"/>
    <property type="match status" value="1"/>
</dbReference>
<accession>A0A7S4C4V1</accession>